<dbReference type="EC" id="2.10.1.1" evidence="5 13"/>
<comment type="catalytic activity">
    <reaction evidence="12">
        <text>adenylyl-molybdopterin + molybdate = Mo-molybdopterin + AMP + H(+)</text>
        <dbReference type="Rhea" id="RHEA:35047"/>
        <dbReference type="ChEBI" id="CHEBI:15378"/>
        <dbReference type="ChEBI" id="CHEBI:36264"/>
        <dbReference type="ChEBI" id="CHEBI:62727"/>
        <dbReference type="ChEBI" id="CHEBI:71302"/>
        <dbReference type="ChEBI" id="CHEBI:456215"/>
        <dbReference type="EC" id="2.10.1.1"/>
    </reaction>
</comment>
<evidence type="ECO:0000256" key="3">
    <source>
        <dbReference type="ARBA" id="ARBA00005046"/>
    </source>
</evidence>
<dbReference type="InterPro" id="IPR036135">
    <property type="entry name" value="MoeA_linker/N_sf"/>
</dbReference>
<dbReference type="Gene3D" id="3.40.980.10">
    <property type="entry name" value="MoaB/Mog-like domain"/>
    <property type="match status" value="1"/>
</dbReference>
<evidence type="ECO:0000256" key="8">
    <source>
        <dbReference type="ARBA" id="ARBA00022679"/>
    </source>
</evidence>
<dbReference type="AlphaFoldDB" id="A0A511WMX9"/>
<dbReference type="EMBL" id="BJYD01000005">
    <property type="protein sequence ID" value="GEN52490.1"/>
    <property type="molecule type" value="Genomic_DNA"/>
</dbReference>
<dbReference type="InterPro" id="IPR038987">
    <property type="entry name" value="MoeA-like"/>
</dbReference>
<dbReference type="PANTHER" id="PTHR10192">
    <property type="entry name" value="MOLYBDOPTERIN BIOSYNTHESIS PROTEIN"/>
    <property type="match status" value="1"/>
</dbReference>
<comment type="cofactor">
    <cofactor evidence="1 13">
        <name>Mg(2+)</name>
        <dbReference type="ChEBI" id="CHEBI:18420"/>
    </cofactor>
</comment>
<dbReference type="Gene3D" id="2.170.190.11">
    <property type="entry name" value="Molybdopterin biosynthesis moea protein, domain 3"/>
    <property type="match status" value="1"/>
</dbReference>
<evidence type="ECO:0000256" key="6">
    <source>
        <dbReference type="ARBA" id="ARBA00021108"/>
    </source>
</evidence>
<dbReference type="FunFam" id="2.170.190.11:FF:000001">
    <property type="entry name" value="Molybdopterin molybdenumtransferase"/>
    <property type="match status" value="1"/>
</dbReference>
<dbReference type="PANTHER" id="PTHR10192:SF5">
    <property type="entry name" value="GEPHYRIN"/>
    <property type="match status" value="1"/>
</dbReference>
<dbReference type="InterPro" id="IPR001453">
    <property type="entry name" value="MoaB/Mog_dom"/>
</dbReference>
<evidence type="ECO:0000256" key="13">
    <source>
        <dbReference type="RuleBase" id="RU365090"/>
    </source>
</evidence>
<dbReference type="GO" id="GO:0006777">
    <property type="term" value="P:Mo-molybdopterin cofactor biosynthetic process"/>
    <property type="evidence" value="ECO:0007669"/>
    <property type="project" value="UniProtKB-UniRule"/>
</dbReference>
<gene>
    <name evidence="15" type="primary">moeA</name>
    <name evidence="15" type="ORF">HFA01_07520</name>
</gene>
<dbReference type="SMART" id="SM00852">
    <property type="entry name" value="MoCF_biosynth"/>
    <property type="match status" value="1"/>
</dbReference>
<dbReference type="GO" id="GO:0046872">
    <property type="term" value="F:metal ion binding"/>
    <property type="evidence" value="ECO:0007669"/>
    <property type="project" value="UniProtKB-UniRule"/>
</dbReference>
<comment type="pathway">
    <text evidence="3 13">Cofactor biosynthesis; molybdopterin biosynthesis.</text>
</comment>
<proteinExistence type="inferred from homology"/>
<keyword evidence="9 13" id="KW-0479">Metal-binding</keyword>
<evidence type="ECO:0000256" key="12">
    <source>
        <dbReference type="ARBA" id="ARBA00047317"/>
    </source>
</evidence>
<sequence length="423" mass="46457">MNLHRKPLPVSEAVDRVMMDKKEGRVETVPLENSDRRRLAEDMIATHAVPPFNKSPYDGFALRAEDTRHLSRENPGHFRVTETIGAGQLASHPVEKGEAVRIMTGAEIPAGADCVAMFEICQTYDDQGTSYMTLKRSMDQDQNIIGKGSETEEGTVLVEAGTRINPGVKALLATFGYPEVKVYQKPKIGVFATGTELLDVDEPLQPGKIRNSNAPMILSQIERAGAEGHFLGKLVDDFDACFEAVSRSLHDYDFLITTGGVSVGDYDLMPDIYEKLGARVLFNKVAMRPGSVTTVAELDGQLLYGLSGNPSACYVGFELFTYPIIQRLLGNFKPYHTRIKATLGEDFPKPNPFTRFVRGKIHYEEGRVMVSPAGMDKSNVVTSLAHTDAFLVLPGGTRGFEKGDAVEAILLEDQGGQKYFEEG</sequence>
<dbReference type="InterPro" id="IPR005110">
    <property type="entry name" value="MoeA_linker/N"/>
</dbReference>
<dbReference type="Gene3D" id="3.90.105.10">
    <property type="entry name" value="Molybdopterin biosynthesis moea protein, domain 2"/>
    <property type="match status" value="1"/>
</dbReference>
<evidence type="ECO:0000256" key="11">
    <source>
        <dbReference type="ARBA" id="ARBA00023150"/>
    </source>
</evidence>
<keyword evidence="16" id="KW-1185">Reference proteome</keyword>
<comment type="similarity">
    <text evidence="4 13">Belongs to the MoeA family.</text>
</comment>
<dbReference type="SUPFAM" id="SSF63867">
    <property type="entry name" value="MoeA C-terminal domain-like"/>
    <property type="match status" value="1"/>
</dbReference>
<dbReference type="FunFam" id="2.40.340.10:FF:000002">
    <property type="entry name" value="Molybdopterin molybdenumtransferase"/>
    <property type="match status" value="1"/>
</dbReference>
<keyword evidence="10 13" id="KW-0460">Magnesium</keyword>
<dbReference type="RefSeq" id="WP_146813323.1">
    <property type="nucleotide sequence ID" value="NZ_BJYD01000005.1"/>
</dbReference>
<feature type="domain" description="MoaB/Mog" evidence="14">
    <location>
        <begin position="189"/>
        <end position="327"/>
    </location>
</feature>
<evidence type="ECO:0000313" key="16">
    <source>
        <dbReference type="Proteomes" id="UP000321886"/>
    </source>
</evidence>
<evidence type="ECO:0000313" key="15">
    <source>
        <dbReference type="EMBL" id="GEN52490.1"/>
    </source>
</evidence>
<dbReference type="InterPro" id="IPR036688">
    <property type="entry name" value="MoeA_C_domain_IV_sf"/>
</dbReference>
<protein>
    <recommendedName>
        <fullName evidence="6 13">Molybdopterin molybdenumtransferase</fullName>
        <ecNumber evidence="5 13">2.10.1.1</ecNumber>
    </recommendedName>
</protein>
<dbReference type="NCBIfam" id="NF045515">
    <property type="entry name" value="Glp_gephyrin"/>
    <property type="match status" value="1"/>
</dbReference>
<keyword evidence="7 13" id="KW-0500">Molybdenum</keyword>
<dbReference type="Gene3D" id="2.40.340.10">
    <property type="entry name" value="MoeA, C-terminal, domain IV"/>
    <property type="match status" value="1"/>
</dbReference>
<dbReference type="SUPFAM" id="SSF53218">
    <property type="entry name" value="Molybdenum cofactor biosynthesis proteins"/>
    <property type="match status" value="1"/>
</dbReference>
<evidence type="ECO:0000256" key="1">
    <source>
        <dbReference type="ARBA" id="ARBA00001946"/>
    </source>
</evidence>
<keyword evidence="11 13" id="KW-0501">Molybdenum cofactor biosynthesis</keyword>
<dbReference type="GO" id="GO:0005829">
    <property type="term" value="C:cytosol"/>
    <property type="evidence" value="ECO:0007669"/>
    <property type="project" value="TreeGrafter"/>
</dbReference>
<evidence type="ECO:0000256" key="10">
    <source>
        <dbReference type="ARBA" id="ARBA00022842"/>
    </source>
</evidence>
<evidence type="ECO:0000256" key="2">
    <source>
        <dbReference type="ARBA" id="ARBA00002901"/>
    </source>
</evidence>
<dbReference type="OrthoDB" id="9804758at2"/>
<evidence type="ECO:0000256" key="7">
    <source>
        <dbReference type="ARBA" id="ARBA00022505"/>
    </source>
</evidence>
<dbReference type="UniPathway" id="UPA00344"/>
<reference evidence="15 16" key="1">
    <citation type="submission" date="2019-07" db="EMBL/GenBank/DDBJ databases">
        <title>Whole genome shotgun sequence of Halobacillus faecis NBRC 103569.</title>
        <authorList>
            <person name="Hosoyama A."/>
            <person name="Uohara A."/>
            <person name="Ohji S."/>
            <person name="Ichikawa N."/>
        </authorList>
    </citation>
    <scope>NUCLEOTIDE SEQUENCE [LARGE SCALE GENOMIC DNA]</scope>
    <source>
        <strain evidence="15 16">NBRC 103569</strain>
    </source>
</reference>
<evidence type="ECO:0000256" key="5">
    <source>
        <dbReference type="ARBA" id="ARBA00013269"/>
    </source>
</evidence>
<dbReference type="Proteomes" id="UP000321886">
    <property type="component" value="Unassembled WGS sequence"/>
</dbReference>
<dbReference type="Pfam" id="PF00994">
    <property type="entry name" value="MoCF_biosynth"/>
    <property type="match status" value="1"/>
</dbReference>
<dbReference type="GO" id="GO:0061599">
    <property type="term" value="F:molybdopterin molybdotransferase activity"/>
    <property type="evidence" value="ECO:0007669"/>
    <property type="project" value="UniProtKB-UniRule"/>
</dbReference>
<evidence type="ECO:0000256" key="4">
    <source>
        <dbReference type="ARBA" id="ARBA00010763"/>
    </source>
</evidence>
<dbReference type="InterPro" id="IPR036425">
    <property type="entry name" value="MoaB/Mog-like_dom_sf"/>
</dbReference>
<dbReference type="Pfam" id="PF03454">
    <property type="entry name" value="MoeA_C"/>
    <property type="match status" value="1"/>
</dbReference>
<comment type="caution">
    <text evidence="15">The sequence shown here is derived from an EMBL/GenBank/DDBJ whole genome shotgun (WGS) entry which is preliminary data.</text>
</comment>
<organism evidence="15 16">
    <name type="scientific">Halobacillus faecis</name>
    <dbReference type="NCBI Taxonomy" id="360184"/>
    <lineage>
        <taxon>Bacteria</taxon>
        <taxon>Bacillati</taxon>
        <taxon>Bacillota</taxon>
        <taxon>Bacilli</taxon>
        <taxon>Bacillales</taxon>
        <taxon>Bacillaceae</taxon>
        <taxon>Halobacillus</taxon>
    </lineage>
</organism>
<dbReference type="Pfam" id="PF03453">
    <property type="entry name" value="MoeA_N"/>
    <property type="match status" value="1"/>
</dbReference>
<evidence type="ECO:0000256" key="9">
    <source>
        <dbReference type="ARBA" id="ARBA00022723"/>
    </source>
</evidence>
<accession>A0A511WMX9</accession>
<keyword evidence="8 13" id="KW-0808">Transferase</keyword>
<evidence type="ECO:0000259" key="14">
    <source>
        <dbReference type="SMART" id="SM00852"/>
    </source>
</evidence>
<name>A0A511WMX9_9BACI</name>
<comment type="function">
    <text evidence="2 13">Catalyzes the insertion of molybdate into adenylated molybdopterin with the concomitant release of AMP.</text>
</comment>
<dbReference type="NCBIfam" id="TIGR00177">
    <property type="entry name" value="molyb_syn"/>
    <property type="match status" value="1"/>
</dbReference>
<dbReference type="CDD" id="cd00887">
    <property type="entry name" value="MoeA"/>
    <property type="match status" value="1"/>
</dbReference>
<dbReference type="FunFam" id="3.40.980.10:FF:000004">
    <property type="entry name" value="Molybdopterin molybdenumtransferase"/>
    <property type="match status" value="1"/>
</dbReference>
<dbReference type="SUPFAM" id="SSF63882">
    <property type="entry name" value="MoeA N-terminal region -like"/>
    <property type="match status" value="1"/>
</dbReference>
<dbReference type="InterPro" id="IPR005111">
    <property type="entry name" value="MoeA_C_domain_IV"/>
</dbReference>